<dbReference type="Proteomes" id="UP000439903">
    <property type="component" value="Unassembled WGS sequence"/>
</dbReference>
<evidence type="ECO:0000313" key="2">
    <source>
        <dbReference type="Proteomes" id="UP000439903"/>
    </source>
</evidence>
<name>A0A8H3X2T3_GIGMA</name>
<reference evidence="1 2" key="1">
    <citation type="journal article" date="2019" name="Environ. Microbiol.">
        <title>At the nexus of three kingdoms: the genome of the mycorrhizal fungus Gigaspora margarita provides insights into plant, endobacterial and fungal interactions.</title>
        <authorList>
            <person name="Venice F."/>
            <person name="Ghignone S."/>
            <person name="Salvioli di Fossalunga A."/>
            <person name="Amselem J."/>
            <person name="Novero M."/>
            <person name="Xianan X."/>
            <person name="Sedzielewska Toro K."/>
            <person name="Morin E."/>
            <person name="Lipzen A."/>
            <person name="Grigoriev I.V."/>
            <person name="Henrissat B."/>
            <person name="Martin F.M."/>
            <person name="Bonfante P."/>
        </authorList>
    </citation>
    <scope>NUCLEOTIDE SEQUENCE [LARGE SCALE GENOMIC DNA]</scope>
    <source>
        <strain evidence="1 2">BEG34</strain>
    </source>
</reference>
<sequence>MTTTNPISLKCLLPDSNPINIQICKEDKVAVLKDAVKKLGHQDSDLYVIIPKNSTAEMFDYFKNGTFDPNQVHIIVKPKE</sequence>
<accession>A0A8H3X2T3</accession>
<dbReference type="AlphaFoldDB" id="A0A8H3X2T3"/>
<comment type="caution">
    <text evidence="1">The sequence shown here is derived from an EMBL/GenBank/DDBJ whole genome shotgun (WGS) entry which is preliminary data.</text>
</comment>
<evidence type="ECO:0000313" key="1">
    <source>
        <dbReference type="EMBL" id="KAF0404704.1"/>
    </source>
</evidence>
<dbReference type="OrthoDB" id="2350368at2759"/>
<gene>
    <name evidence="1" type="ORF">F8M41_009023</name>
</gene>
<proteinExistence type="predicted"/>
<dbReference type="EMBL" id="WTPW01001964">
    <property type="protein sequence ID" value="KAF0404704.1"/>
    <property type="molecule type" value="Genomic_DNA"/>
</dbReference>
<keyword evidence="2" id="KW-1185">Reference proteome</keyword>
<protein>
    <submittedName>
        <fullName evidence="1">Uncharacterized protein</fullName>
    </submittedName>
</protein>
<organism evidence="1 2">
    <name type="scientific">Gigaspora margarita</name>
    <dbReference type="NCBI Taxonomy" id="4874"/>
    <lineage>
        <taxon>Eukaryota</taxon>
        <taxon>Fungi</taxon>
        <taxon>Fungi incertae sedis</taxon>
        <taxon>Mucoromycota</taxon>
        <taxon>Glomeromycotina</taxon>
        <taxon>Glomeromycetes</taxon>
        <taxon>Diversisporales</taxon>
        <taxon>Gigasporaceae</taxon>
        <taxon>Gigaspora</taxon>
    </lineage>
</organism>